<dbReference type="Gene3D" id="3.90.1200.10">
    <property type="match status" value="1"/>
</dbReference>
<dbReference type="AlphaFoldDB" id="A0A6A6G7D4"/>
<evidence type="ECO:0000313" key="3">
    <source>
        <dbReference type="Proteomes" id="UP000799538"/>
    </source>
</evidence>
<organism evidence="2 3">
    <name type="scientific">Elsinoe ampelina</name>
    <dbReference type="NCBI Taxonomy" id="302913"/>
    <lineage>
        <taxon>Eukaryota</taxon>
        <taxon>Fungi</taxon>
        <taxon>Dikarya</taxon>
        <taxon>Ascomycota</taxon>
        <taxon>Pezizomycotina</taxon>
        <taxon>Dothideomycetes</taxon>
        <taxon>Dothideomycetidae</taxon>
        <taxon>Myriangiales</taxon>
        <taxon>Elsinoaceae</taxon>
        <taxon>Elsinoe</taxon>
    </lineage>
</organism>
<accession>A0A6A6G7D4</accession>
<dbReference type="OrthoDB" id="5412996at2759"/>
<dbReference type="PANTHER" id="PTHR21310">
    <property type="entry name" value="AMINOGLYCOSIDE PHOSPHOTRANSFERASE-RELATED-RELATED"/>
    <property type="match status" value="1"/>
</dbReference>
<protein>
    <submittedName>
        <fullName evidence="2">Uncharacterized protein</fullName>
    </submittedName>
</protein>
<reference evidence="3" key="1">
    <citation type="journal article" date="2020" name="Stud. Mycol.">
        <title>101 Dothideomycetes genomes: A test case for predicting lifestyles and emergence of pathogens.</title>
        <authorList>
            <person name="Haridas S."/>
            <person name="Albert R."/>
            <person name="Binder M."/>
            <person name="Bloem J."/>
            <person name="LaButti K."/>
            <person name="Salamov A."/>
            <person name="Andreopoulos B."/>
            <person name="Baker S."/>
            <person name="Barry K."/>
            <person name="Bills G."/>
            <person name="Bluhm B."/>
            <person name="Cannon C."/>
            <person name="Castanera R."/>
            <person name="Culley D."/>
            <person name="Daum C."/>
            <person name="Ezra D."/>
            <person name="Gonzalez J."/>
            <person name="Henrissat B."/>
            <person name="Kuo A."/>
            <person name="Liang C."/>
            <person name="Lipzen A."/>
            <person name="Lutzoni F."/>
            <person name="Magnuson J."/>
            <person name="Mondo S."/>
            <person name="Nolan M."/>
            <person name="Ohm R."/>
            <person name="Pangilinan J."/>
            <person name="Park H.-J."/>
            <person name="Ramirez L."/>
            <person name="Alfaro M."/>
            <person name="Sun H."/>
            <person name="Tritt A."/>
            <person name="Yoshinaga Y."/>
            <person name="Zwiers L.-H."/>
            <person name="Turgeon B."/>
            <person name="Goodwin S."/>
            <person name="Spatafora J."/>
            <person name="Crous P."/>
            <person name="Grigoriev I."/>
        </authorList>
    </citation>
    <scope>NUCLEOTIDE SEQUENCE [LARGE SCALE GENOMIC DNA]</scope>
    <source>
        <strain evidence="3">CECT 20119</strain>
    </source>
</reference>
<feature type="compositionally biased region" description="Polar residues" evidence="1">
    <location>
        <begin position="365"/>
        <end position="379"/>
    </location>
</feature>
<dbReference type="Proteomes" id="UP000799538">
    <property type="component" value="Unassembled WGS sequence"/>
</dbReference>
<evidence type="ECO:0000313" key="2">
    <source>
        <dbReference type="EMBL" id="KAF2221587.1"/>
    </source>
</evidence>
<dbReference type="Gene3D" id="3.30.200.20">
    <property type="entry name" value="Phosphorylase Kinase, domain 1"/>
    <property type="match status" value="1"/>
</dbReference>
<proteinExistence type="predicted"/>
<name>A0A6A6G7D4_9PEZI</name>
<gene>
    <name evidence="2" type="ORF">BDZ85DRAFT_221629</name>
</gene>
<dbReference type="InterPro" id="IPR051678">
    <property type="entry name" value="AGP_Transferase"/>
</dbReference>
<sequence length="468" mass="53678">MDFDDRVEDRHKAEAWEWFEQLKKEAANIDTWISTFRNGDPSAPLKEQMAGSFNWCVTVKFYSDGKKWIVRFAVPGKVMDPDGKMFREVAAMRFIKENTSIPIPTIHGYGPAAENPLGLGAFIIMDFIEGVSLVDLWSDRPEAAGKRILKTDIPDQDLRYVYSQVSCFLLEQREMPFKRIGSLAPRSDGTFEASVPPLTHKMQEINAHGGIPVGGGPSETFSSTTEYFNHVASLSLRQLEEQANSIDDAEDGRQKYINQKRFEAIIPRFVDAEHDSGSTYLVCDDFRLGNMLVRSETDLTVVAVLDWEWSYAAPYQMFSSPPRWLVIDLPYEFDDDKYVQYTKLLDLFLEVLSEEETKREHPDLCSTSDGDSQAITMTPPTDPSRVRLSARMRGTLEDGKFWFHELIQNCYIGADNEPWWRLTQQYPDLLNLPIDEQDVEAFVARKMKDKGEYDADRQRTLASREHSR</sequence>
<keyword evidence="3" id="KW-1185">Reference proteome</keyword>
<evidence type="ECO:0000256" key="1">
    <source>
        <dbReference type="SAM" id="MobiDB-lite"/>
    </source>
</evidence>
<dbReference type="EMBL" id="ML992510">
    <property type="protein sequence ID" value="KAF2221587.1"/>
    <property type="molecule type" value="Genomic_DNA"/>
</dbReference>
<dbReference type="InterPro" id="IPR011009">
    <property type="entry name" value="Kinase-like_dom_sf"/>
</dbReference>
<dbReference type="SUPFAM" id="SSF56112">
    <property type="entry name" value="Protein kinase-like (PK-like)"/>
    <property type="match status" value="1"/>
</dbReference>
<dbReference type="PANTHER" id="PTHR21310:SF37">
    <property type="entry name" value="AMINOGLYCOSIDE PHOSPHOTRANSFERASE DOMAIN-CONTAINING PROTEIN"/>
    <property type="match status" value="1"/>
</dbReference>
<feature type="region of interest" description="Disordered" evidence="1">
    <location>
        <begin position="359"/>
        <end position="383"/>
    </location>
</feature>